<sequence length="176" mass="19447">MLSDYIDPHSFVSPSAYDTAWLAMIPADSNLQPCSVPMFKDCLDWVLNNWTEEGYWAECDAHGNPTIESLLATLACAIVLKKWNVGIENEDRDITCDNGSLSQSPSATACAFMATGNKECLACLRALVRRCGNGVPPTYPMDEELIKLGLANQPQRLGSAEHFSQQIEDILTQVYR</sequence>
<gene>
    <name evidence="1" type="ORF">TCM_029936</name>
</gene>
<organism evidence="1 2">
    <name type="scientific">Theobroma cacao</name>
    <name type="common">Cacao</name>
    <name type="synonym">Cocoa</name>
    <dbReference type="NCBI Taxonomy" id="3641"/>
    <lineage>
        <taxon>Eukaryota</taxon>
        <taxon>Viridiplantae</taxon>
        <taxon>Streptophyta</taxon>
        <taxon>Embryophyta</taxon>
        <taxon>Tracheophyta</taxon>
        <taxon>Spermatophyta</taxon>
        <taxon>Magnoliopsida</taxon>
        <taxon>eudicotyledons</taxon>
        <taxon>Gunneridae</taxon>
        <taxon>Pentapetalae</taxon>
        <taxon>rosids</taxon>
        <taxon>malvids</taxon>
        <taxon>Malvales</taxon>
        <taxon>Malvaceae</taxon>
        <taxon>Byttnerioideae</taxon>
        <taxon>Theobroma</taxon>
    </lineage>
</organism>
<dbReference type="SUPFAM" id="SSF48239">
    <property type="entry name" value="Terpenoid cyclases/Protein prenyltransferases"/>
    <property type="match status" value="2"/>
</dbReference>
<dbReference type="Gramene" id="EOY28339">
    <property type="protein sequence ID" value="EOY28339"/>
    <property type="gene ID" value="TCM_029936"/>
</dbReference>
<dbReference type="PANTHER" id="PTHR31739">
    <property type="entry name" value="ENT-COPALYL DIPHOSPHATE SYNTHASE, CHLOROPLASTIC"/>
    <property type="match status" value="1"/>
</dbReference>
<evidence type="ECO:0000313" key="1">
    <source>
        <dbReference type="EMBL" id="EOY28339.1"/>
    </source>
</evidence>
<protein>
    <submittedName>
        <fullName evidence="1">P(E)-nerolidol/(E,E)-geranyl linalool synthase, putative</fullName>
    </submittedName>
</protein>
<dbReference type="InterPro" id="IPR008930">
    <property type="entry name" value="Terpenoid_cyclase/PrenylTrfase"/>
</dbReference>
<evidence type="ECO:0000313" key="2">
    <source>
        <dbReference type="Proteomes" id="UP000026915"/>
    </source>
</evidence>
<keyword evidence="2" id="KW-1185">Reference proteome</keyword>
<name>A0A061GMK8_THECC</name>
<dbReference type="InParanoid" id="A0A061GMK8"/>
<dbReference type="HOGENOM" id="CLU_1527859_0_0_1"/>
<dbReference type="Gene3D" id="1.50.10.160">
    <property type="match status" value="2"/>
</dbReference>
<reference evidence="1 2" key="1">
    <citation type="journal article" date="2013" name="Genome Biol.">
        <title>The genome sequence of the most widely cultivated cacao type and its use to identify candidate genes regulating pod color.</title>
        <authorList>
            <person name="Motamayor J.C."/>
            <person name="Mockaitis K."/>
            <person name="Schmutz J."/>
            <person name="Haiminen N."/>
            <person name="Iii D.L."/>
            <person name="Cornejo O."/>
            <person name="Findley S.D."/>
            <person name="Zheng P."/>
            <person name="Utro F."/>
            <person name="Royaert S."/>
            <person name="Saski C."/>
            <person name="Jenkins J."/>
            <person name="Podicheti R."/>
            <person name="Zhao M."/>
            <person name="Scheffler B.E."/>
            <person name="Stack J.C."/>
            <person name="Feltus F.A."/>
            <person name="Mustiga G.M."/>
            <person name="Amores F."/>
            <person name="Phillips W."/>
            <person name="Marelli J.P."/>
            <person name="May G.D."/>
            <person name="Shapiro H."/>
            <person name="Ma J."/>
            <person name="Bustamante C.D."/>
            <person name="Schnell R.J."/>
            <person name="Main D."/>
            <person name="Gilbert D."/>
            <person name="Parida L."/>
            <person name="Kuhn D.N."/>
        </authorList>
    </citation>
    <scope>NUCLEOTIDE SEQUENCE [LARGE SCALE GENOMIC DNA]</scope>
    <source>
        <strain evidence="2">cv. Matina 1-6</strain>
    </source>
</reference>
<dbReference type="InterPro" id="IPR050148">
    <property type="entry name" value="Terpene_synthase-like"/>
</dbReference>
<dbReference type="GO" id="GO:0016114">
    <property type="term" value="P:terpenoid biosynthetic process"/>
    <property type="evidence" value="ECO:0007669"/>
    <property type="project" value="InterPro"/>
</dbReference>
<dbReference type="AlphaFoldDB" id="A0A061GMK8"/>
<dbReference type="Proteomes" id="UP000026915">
    <property type="component" value="Chromosome 6"/>
</dbReference>
<proteinExistence type="predicted"/>
<dbReference type="STRING" id="3641.A0A061GMK8"/>
<dbReference type="GO" id="GO:0010333">
    <property type="term" value="F:terpene synthase activity"/>
    <property type="evidence" value="ECO:0007669"/>
    <property type="project" value="InterPro"/>
</dbReference>
<dbReference type="PANTHER" id="PTHR31739:SF29">
    <property type="entry name" value="(E,E)-GERANYLLINALOOL SYNTHASE-LIKE"/>
    <property type="match status" value="1"/>
</dbReference>
<dbReference type="EMBL" id="CM001884">
    <property type="protein sequence ID" value="EOY28339.1"/>
    <property type="molecule type" value="Genomic_DNA"/>
</dbReference>
<accession>A0A061GMK8</accession>